<reference evidence="3" key="1">
    <citation type="submission" date="2022-04" db="EMBL/GenBank/DDBJ databases">
        <title>A functionally conserved STORR gene fusion in Papaver species that diverged 16.8 million years ago.</title>
        <authorList>
            <person name="Catania T."/>
        </authorList>
    </citation>
    <scope>NUCLEOTIDE SEQUENCE</scope>
    <source>
        <strain evidence="3">S-188037</strain>
    </source>
</reference>
<dbReference type="InterPro" id="IPR011990">
    <property type="entry name" value="TPR-like_helical_dom_sf"/>
</dbReference>
<dbReference type="EMBL" id="JAJJMB010008951">
    <property type="protein sequence ID" value="KAI3918959.1"/>
    <property type="molecule type" value="Genomic_DNA"/>
</dbReference>
<proteinExistence type="predicted"/>
<keyword evidence="1" id="KW-0677">Repeat</keyword>
<dbReference type="Pfam" id="PF12854">
    <property type="entry name" value="PPR_1"/>
    <property type="match status" value="1"/>
</dbReference>
<evidence type="ECO:0008006" key="5">
    <source>
        <dbReference type="Google" id="ProtNLM"/>
    </source>
</evidence>
<dbReference type="GO" id="GO:0003723">
    <property type="term" value="F:RNA binding"/>
    <property type="evidence" value="ECO:0007669"/>
    <property type="project" value="InterPro"/>
</dbReference>
<evidence type="ECO:0000256" key="1">
    <source>
        <dbReference type="ARBA" id="ARBA00022737"/>
    </source>
</evidence>
<gene>
    <name evidence="3" type="ORF">MKW98_017407</name>
</gene>
<dbReference type="Pfam" id="PF01535">
    <property type="entry name" value="PPR"/>
    <property type="match status" value="3"/>
</dbReference>
<feature type="repeat" description="PPR" evidence="2">
    <location>
        <begin position="387"/>
        <end position="421"/>
    </location>
</feature>
<feature type="repeat" description="PPR" evidence="2">
    <location>
        <begin position="285"/>
        <end position="319"/>
    </location>
</feature>
<evidence type="ECO:0000313" key="3">
    <source>
        <dbReference type="EMBL" id="KAI3918959.1"/>
    </source>
</evidence>
<evidence type="ECO:0000256" key="2">
    <source>
        <dbReference type="PROSITE-ProRule" id="PRU00708"/>
    </source>
</evidence>
<dbReference type="InterPro" id="IPR046960">
    <property type="entry name" value="PPR_At4g14850-like_plant"/>
</dbReference>
<dbReference type="Gene3D" id="1.25.40.10">
    <property type="entry name" value="Tetratricopeptide repeat domain"/>
    <property type="match status" value="4"/>
</dbReference>
<dbReference type="SUPFAM" id="SSF48452">
    <property type="entry name" value="TPR-like"/>
    <property type="match status" value="1"/>
</dbReference>
<evidence type="ECO:0000313" key="4">
    <source>
        <dbReference type="Proteomes" id="UP001202328"/>
    </source>
</evidence>
<feature type="repeat" description="PPR" evidence="2">
    <location>
        <begin position="153"/>
        <end position="187"/>
    </location>
</feature>
<dbReference type="InterPro" id="IPR002885">
    <property type="entry name" value="PPR_rpt"/>
</dbReference>
<sequence length="622" mass="70817">MYELKQIQAYMTRNGLIAHLFPVSRLLSFCALSDSGNINHAHLLFSQISKPNIYIYNTMIKGYSKSQLPRLSFLLFRFLVREGIEMDNRTFVFTLKACEQFLRFSQGEEVHCQVYKLGFAFDVLVLNGLIRFYMKSGSLVLARYLFDTSSIKDVVTWTTMIDGYVQKNFPHEAMKLFYSMLSTNVEPNEVTMITILSACSLMGNLSLGRSIHGYIEKNNVKRTLNLVNASVDMYVKCGCLTTAREVFNKMEAKDVFSWTSMISGYAKDGNLNLAREFFDDMPERNVVSWNAMIAGYSQNNQPEEALKLFHQMKEKGVKPIEATLVCVLSACAQLGCLDFARWIYKYYIGLKKVQFSVTLTNAFINMYAKCGNLDEAAKLFNSTTKKDLVSWNSMIMAYATHGYAEKSVNIFEEMKRDGLWPDDITFVGVLSACCHGGLVNQGRSYFEIMREVFRLEPKAEHYVCMIDLLGRVGNLKEAYELIKIMPTKPDEAAWGALLNACRMHKNVELGKFAAGKLLDLNPKDSGVYVLLANMCAAGRRWEDVRMVRRMMRSQGIKKTPGCSSIEVEGESHEFVVADKSHPRYQEIYQLLDDIFFLLKLEGYIPETSQFMSLHEAGHAVMT</sequence>
<protein>
    <recommendedName>
        <fullName evidence="5">Pentatricopeptide repeat-containing protein At2g22410, mitochondrial-like</fullName>
    </recommendedName>
</protein>
<dbReference type="NCBIfam" id="TIGR00756">
    <property type="entry name" value="PPR"/>
    <property type="match status" value="5"/>
</dbReference>
<dbReference type="FunFam" id="1.25.40.10:FF:000427">
    <property type="entry name" value="Pentatricopeptide repeat-containing protein chloroplastic"/>
    <property type="match status" value="1"/>
</dbReference>
<accession>A0AAD4SQY7</accession>
<dbReference type="PANTHER" id="PTHR47926:SF387">
    <property type="entry name" value="PENTATRICOPEPTIDE REPEAT-CONTAINING PROTEIN"/>
    <property type="match status" value="1"/>
</dbReference>
<dbReference type="AlphaFoldDB" id="A0AAD4SQY7"/>
<feature type="repeat" description="PPR" evidence="2">
    <location>
        <begin position="254"/>
        <end position="284"/>
    </location>
</feature>
<dbReference type="Proteomes" id="UP001202328">
    <property type="component" value="Unassembled WGS sequence"/>
</dbReference>
<dbReference type="GO" id="GO:0009451">
    <property type="term" value="P:RNA modification"/>
    <property type="evidence" value="ECO:0007669"/>
    <property type="project" value="InterPro"/>
</dbReference>
<keyword evidence="4" id="KW-1185">Reference proteome</keyword>
<feature type="repeat" description="PPR" evidence="2">
    <location>
        <begin position="52"/>
        <end position="86"/>
    </location>
</feature>
<dbReference type="InterPro" id="IPR046849">
    <property type="entry name" value="E2_motif"/>
</dbReference>
<dbReference type="Pfam" id="PF20430">
    <property type="entry name" value="Eplus_motif"/>
    <property type="match status" value="1"/>
</dbReference>
<name>A0AAD4SQY7_9MAGN</name>
<dbReference type="PROSITE" id="PS51375">
    <property type="entry name" value="PPR"/>
    <property type="match status" value="5"/>
</dbReference>
<dbReference type="PANTHER" id="PTHR47926">
    <property type="entry name" value="PENTATRICOPEPTIDE REPEAT-CONTAINING PROTEIN"/>
    <property type="match status" value="1"/>
</dbReference>
<organism evidence="3 4">
    <name type="scientific">Papaver atlanticum</name>
    <dbReference type="NCBI Taxonomy" id="357466"/>
    <lineage>
        <taxon>Eukaryota</taxon>
        <taxon>Viridiplantae</taxon>
        <taxon>Streptophyta</taxon>
        <taxon>Embryophyta</taxon>
        <taxon>Tracheophyta</taxon>
        <taxon>Spermatophyta</taxon>
        <taxon>Magnoliopsida</taxon>
        <taxon>Ranunculales</taxon>
        <taxon>Papaveraceae</taxon>
        <taxon>Papaveroideae</taxon>
        <taxon>Papaver</taxon>
    </lineage>
</organism>
<dbReference type="Pfam" id="PF20431">
    <property type="entry name" value="E_motif"/>
    <property type="match status" value="1"/>
</dbReference>
<dbReference type="FunFam" id="1.25.40.10:FF:000184">
    <property type="entry name" value="Pentatricopeptide repeat-containing protein, chloroplastic"/>
    <property type="match status" value="1"/>
</dbReference>
<dbReference type="Pfam" id="PF13041">
    <property type="entry name" value="PPR_2"/>
    <property type="match status" value="3"/>
</dbReference>
<dbReference type="InterPro" id="IPR046848">
    <property type="entry name" value="E_motif"/>
</dbReference>
<dbReference type="FunFam" id="1.25.40.10:FF:000348">
    <property type="entry name" value="Pentatricopeptide repeat-containing protein chloroplastic"/>
    <property type="match status" value="1"/>
</dbReference>
<comment type="caution">
    <text evidence="3">The sequence shown here is derived from an EMBL/GenBank/DDBJ whole genome shotgun (WGS) entry which is preliminary data.</text>
</comment>